<keyword evidence="2" id="KW-0418">Kinase</keyword>
<dbReference type="OrthoDB" id="689803at2759"/>
<evidence type="ECO:0000313" key="2">
    <source>
        <dbReference type="RefSeq" id="XP_016443452.2"/>
    </source>
</evidence>
<dbReference type="GO" id="GO:0016020">
    <property type="term" value="C:membrane"/>
    <property type="evidence" value="ECO:0000318"/>
    <property type="project" value="GO_Central"/>
</dbReference>
<name>A0A1S3XUT5_TOBAC</name>
<dbReference type="AlphaFoldDB" id="A0A1S3XUT5"/>
<accession>A0A1S3XUT5</accession>
<dbReference type="GO" id="GO:0005886">
    <property type="term" value="C:plasma membrane"/>
    <property type="evidence" value="ECO:0007669"/>
    <property type="project" value="InterPro"/>
</dbReference>
<dbReference type="KEGG" id="nta:107768814"/>
<proteinExistence type="predicted"/>
<gene>
    <name evidence="2" type="primary">LOC107768814</name>
</gene>
<dbReference type="PANTHER" id="PTHR33929:SF12">
    <property type="entry name" value="MEMBRANE-ASSOCIATED KINASE REGULATOR 2-RELATED"/>
    <property type="match status" value="1"/>
</dbReference>
<dbReference type="GeneID" id="107768814"/>
<sequence>MTMVDGSISLPIKTSITTNLCTTTLQSSSLFISKSREAYINSLLSRNSILIIYKAPYLSSICTFILLALFLIAHLPFSYIQNLCTKSMDAFNILKFWRTAAVRDIVSDLDSVNNFVDTVDYLHNRALETDEKTNDDEDSFFDLVFTGHPKENNNSKSVSETGPLDDSSVKQGKSKLNLPESPKDVFFKPKAFPVDSNSKPLSPNYILRSAPKFRVCFLGFRKSKPEKVGINDSSAASPKIQVGQKLSPKAESTRFTVKCKVEEVPASCISFRYNKSSKGNQVQQEEDDSSVKDSSKQDMPKYLKLMKPLYSRASKRYTDNIKISDNVSRAGQLCSPSMQSLSLPRKSSEEGKQGSRVAVLGVVRKQLRKSRSTASFVASPMNRRDDSLLEQNDGIQGAILHCKRCYSSAAKDCSMSLSRSTNEDLSRASSEELNRWSI</sequence>
<dbReference type="RefSeq" id="XP_016443452.2">
    <property type="nucleotide sequence ID" value="XM_016587966.2"/>
</dbReference>
<reference evidence="2" key="2">
    <citation type="submission" date="2025-08" db="UniProtKB">
        <authorList>
            <consortium name="RefSeq"/>
        </authorList>
    </citation>
    <scope>IDENTIFICATION</scope>
    <source>
        <tissue evidence="2">Leaf</tissue>
    </source>
</reference>
<evidence type="ECO:0000313" key="1">
    <source>
        <dbReference type="Proteomes" id="UP000790787"/>
    </source>
</evidence>
<dbReference type="Proteomes" id="UP000790787">
    <property type="component" value="Chromosome 6"/>
</dbReference>
<organism evidence="1 2">
    <name type="scientific">Nicotiana tabacum</name>
    <name type="common">Common tobacco</name>
    <dbReference type="NCBI Taxonomy" id="4097"/>
    <lineage>
        <taxon>Eukaryota</taxon>
        <taxon>Viridiplantae</taxon>
        <taxon>Streptophyta</taxon>
        <taxon>Embryophyta</taxon>
        <taxon>Tracheophyta</taxon>
        <taxon>Spermatophyta</taxon>
        <taxon>Magnoliopsida</taxon>
        <taxon>eudicotyledons</taxon>
        <taxon>Gunneridae</taxon>
        <taxon>Pentapetalae</taxon>
        <taxon>asterids</taxon>
        <taxon>lamiids</taxon>
        <taxon>Solanales</taxon>
        <taxon>Solanaceae</taxon>
        <taxon>Nicotianoideae</taxon>
        <taxon>Nicotianeae</taxon>
        <taxon>Nicotiana</taxon>
    </lineage>
</organism>
<dbReference type="STRING" id="4097.A0A1S3XUT5"/>
<dbReference type="PANTHER" id="PTHR33929">
    <property type="entry name" value="MEMBRANE-ASSOCIATED KINASE REGULATOR 2-RELATED"/>
    <property type="match status" value="1"/>
</dbReference>
<dbReference type="InterPro" id="IPR039619">
    <property type="entry name" value="MAKR2/5"/>
</dbReference>
<dbReference type="RefSeq" id="XP_016443452.1">
    <property type="nucleotide sequence ID" value="XM_016587966.1"/>
</dbReference>
<dbReference type="PaxDb" id="4097-A0A1S3XUT5"/>
<keyword evidence="1" id="KW-1185">Reference proteome</keyword>
<dbReference type="GO" id="GO:0016301">
    <property type="term" value="F:kinase activity"/>
    <property type="evidence" value="ECO:0007669"/>
    <property type="project" value="UniProtKB-KW"/>
</dbReference>
<reference evidence="1" key="1">
    <citation type="journal article" date="2014" name="Nat. Commun.">
        <title>The tobacco genome sequence and its comparison with those of tomato and potato.</title>
        <authorList>
            <person name="Sierro N."/>
            <person name="Battey J.N."/>
            <person name="Ouadi S."/>
            <person name="Bakaher N."/>
            <person name="Bovet L."/>
            <person name="Willig A."/>
            <person name="Goepfert S."/>
            <person name="Peitsch M.C."/>
            <person name="Ivanov N.V."/>
        </authorList>
    </citation>
    <scope>NUCLEOTIDE SEQUENCE [LARGE SCALE GENOMIC DNA]</scope>
</reference>
<protein>
    <submittedName>
        <fullName evidence="2">Membrane-associated kinase regulator 2</fullName>
    </submittedName>
</protein>
<dbReference type="OMA" id="KFWRTTA"/>
<keyword evidence="2" id="KW-0808">Transferase</keyword>